<keyword evidence="1" id="KW-1133">Transmembrane helix</keyword>
<keyword evidence="1" id="KW-0812">Transmembrane</keyword>
<keyword evidence="3" id="KW-1185">Reference proteome</keyword>
<dbReference type="RefSeq" id="WP_133233550.1">
    <property type="nucleotide sequence ID" value="NZ_SOZE01000022.1"/>
</dbReference>
<organism evidence="2 3">
    <name type="scientific">Mucilaginibacter psychrotolerans</name>
    <dbReference type="NCBI Taxonomy" id="1524096"/>
    <lineage>
        <taxon>Bacteria</taxon>
        <taxon>Pseudomonadati</taxon>
        <taxon>Bacteroidota</taxon>
        <taxon>Sphingobacteriia</taxon>
        <taxon>Sphingobacteriales</taxon>
        <taxon>Sphingobacteriaceae</taxon>
        <taxon>Mucilaginibacter</taxon>
    </lineage>
</organism>
<evidence type="ECO:0000313" key="2">
    <source>
        <dbReference type="EMBL" id="TFF35369.1"/>
    </source>
</evidence>
<dbReference type="Proteomes" id="UP000297540">
    <property type="component" value="Unassembled WGS sequence"/>
</dbReference>
<sequence>MKKLTDEQIQAMLEIELRAPADTLSAPEDEQVQRYQSLFQKLNREPEQGLPFNFASKVTGRLKIKLKRRSDIRFNLLALLGIGVGLLLVYALLTVVDLTAGNQFLLSMLKFKWLLILGTAVLLGSLMFEQNVVEKNQGI</sequence>
<keyword evidence="1" id="KW-0472">Membrane</keyword>
<name>A0A4Y8S8L2_9SPHI</name>
<comment type="caution">
    <text evidence="2">The sequence shown here is derived from an EMBL/GenBank/DDBJ whole genome shotgun (WGS) entry which is preliminary data.</text>
</comment>
<gene>
    <name evidence="2" type="ORF">E2R66_19120</name>
</gene>
<feature type="transmembrane region" description="Helical" evidence="1">
    <location>
        <begin position="113"/>
        <end position="133"/>
    </location>
</feature>
<proteinExistence type="predicted"/>
<protein>
    <submittedName>
        <fullName evidence="2">Uncharacterized protein</fullName>
    </submittedName>
</protein>
<dbReference type="OrthoDB" id="961830at2"/>
<accession>A0A4Y8S8L2</accession>
<dbReference type="AlphaFoldDB" id="A0A4Y8S8L2"/>
<evidence type="ECO:0000313" key="3">
    <source>
        <dbReference type="Proteomes" id="UP000297540"/>
    </source>
</evidence>
<dbReference type="EMBL" id="SOZE01000022">
    <property type="protein sequence ID" value="TFF35369.1"/>
    <property type="molecule type" value="Genomic_DNA"/>
</dbReference>
<evidence type="ECO:0000256" key="1">
    <source>
        <dbReference type="SAM" id="Phobius"/>
    </source>
</evidence>
<reference evidence="2 3" key="1">
    <citation type="journal article" date="2017" name="Int. J. Syst. Evol. Microbiol.">
        <title>Mucilaginibacterpsychrotolerans sp. nov., isolated from peatlands.</title>
        <authorList>
            <person name="Deng Y."/>
            <person name="Shen L."/>
            <person name="Xu B."/>
            <person name="Liu Y."/>
            <person name="Gu Z."/>
            <person name="Liu H."/>
            <person name="Zhou Y."/>
        </authorList>
    </citation>
    <scope>NUCLEOTIDE SEQUENCE [LARGE SCALE GENOMIC DNA]</scope>
    <source>
        <strain evidence="2 3">NH7-4</strain>
    </source>
</reference>
<feature type="transmembrane region" description="Helical" evidence="1">
    <location>
        <begin position="74"/>
        <end position="93"/>
    </location>
</feature>